<keyword evidence="2" id="KW-1185">Reference proteome</keyword>
<accession>A0A081NAL0</accession>
<organism evidence="1 2">
    <name type="scientific">Endozoicomonas montiporae</name>
    <dbReference type="NCBI Taxonomy" id="1027273"/>
    <lineage>
        <taxon>Bacteria</taxon>
        <taxon>Pseudomonadati</taxon>
        <taxon>Pseudomonadota</taxon>
        <taxon>Gammaproteobacteria</taxon>
        <taxon>Oceanospirillales</taxon>
        <taxon>Endozoicomonadaceae</taxon>
        <taxon>Endozoicomonas</taxon>
    </lineage>
</organism>
<dbReference type="AlphaFoldDB" id="A0A081NAL0"/>
<dbReference type="eggNOG" id="COG0639">
    <property type="taxonomic scope" value="Bacteria"/>
</dbReference>
<reference evidence="1 2" key="1">
    <citation type="submission" date="2014-06" db="EMBL/GenBank/DDBJ databases">
        <title>Whole Genome Sequences of Three Symbiotic Endozoicomonas Bacteria.</title>
        <authorList>
            <person name="Neave M.J."/>
            <person name="Apprill A."/>
            <person name="Voolstra C.R."/>
        </authorList>
    </citation>
    <scope>NUCLEOTIDE SEQUENCE [LARGE SCALE GENOMIC DNA]</scope>
    <source>
        <strain evidence="1 2">LMG 24815</strain>
    </source>
</reference>
<evidence type="ECO:0000313" key="2">
    <source>
        <dbReference type="Proteomes" id="UP000028006"/>
    </source>
</evidence>
<evidence type="ECO:0000313" key="1">
    <source>
        <dbReference type="EMBL" id="KEQ15483.1"/>
    </source>
</evidence>
<dbReference type="InterPro" id="IPR002636">
    <property type="entry name" value="DUF29"/>
</dbReference>
<evidence type="ECO:0008006" key="3">
    <source>
        <dbReference type="Google" id="ProtNLM"/>
    </source>
</evidence>
<comment type="caution">
    <text evidence="1">The sequence shown here is derived from an EMBL/GenBank/DDBJ whole genome shotgun (WGS) entry which is preliminary data.</text>
</comment>
<proteinExistence type="predicted"/>
<name>A0A081NAL0_9GAMM</name>
<protein>
    <recommendedName>
        <fullName evidence="3">DUF29 domain-containing protein</fullName>
    </recommendedName>
</protein>
<dbReference type="EMBL" id="JOKG01000001">
    <property type="protein sequence ID" value="KEQ15483.1"/>
    <property type="molecule type" value="Genomic_DNA"/>
</dbReference>
<gene>
    <name evidence="1" type="ORF">GZ77_02260</name>
</gene>
<dbReference type="Proteomes" id="UP000028006">
    <property type="component" value="Unassembled WGS sequence"/>
</dbReference>
<dbReference type="PANTHER" id="PTHR34235">
    <property type="entry name" value="SLR1203 PROTEIN-RELATED"/>
    <property type="match status" value="1"/>
</dbReference>
<dbReference type="Pfam" id="PF01724">
    <property type="entry name" value="DUF29"/>
    <property type="match status" value="1"/>
</dbReference>
<dbReference type="RefSeq" id="WP_034872761.1">
    <property type="nucleotide sequence ID" value="NZ_JOKG01000001.1"/>
</dbReference>
<dbReference type="Gene3D" id="1.20.1220.20">
    <property type="entry name" value="Uncharcterised protein PF01724"/>
    <property type="match status" value="1"/>
</dbReference>
<sequence length="144" mass="17084">MHDETLYEKDFYQWTQQQAALIRKGRLGELDLNNILEEIESMGRSEHRQLGNCLDVLLMHLLKWQYQPDHQSSSWRGSIEEQRVRIRKLIKENPSLKPKVHDTLQEAYALAKIGAYKETGLSQDVFPKHCPWDYDQIMDEAFWP</sequence>